<gene>
    <name evidence="1" type="ORF">BJ981_004313</name>
</gene>
<keyword evidence="2" id="KW-1185">Reference proteome</keyword>
<proteinExistence type="predicted"/>
<sequence>MTRLPGRAARWTTARAALRRAGRLVPAMLVVLAVCGAPGVRDAGAARYGGGRDALTWREELRADCMRRHGFRYVPSPGRHVNPVRRDTPEARARDMGEYPAMRRFREKYGFGIFALYAYPREFGNPMVPVGGPLEPNVRIRMALSPTQRHAYQDADDACYAEAVKAVTGKEVTSSYDHMTQADARIRDLVATELDTDPRLARLGARMAACLWREGYAVPSPTPSALAARGPDAFHAEEVRLGRRMVEPDERVPEAAYYAPPLTPQDARPYLAREIAAALADLECGRDFYAAYEPRRARIERRVQAEFGLEEW</sequence>
<comment type="caution">
    <text evidence="1">The sequence shown here is derived from an EMBL/GenBank/DDBJ whole genome shotgun (WGS) entry which is preliminary data.</text>
</comment>
<dbReference type="AlphaFoldDB" id="A0A7W9DRY0"/>
<protein>
    <submittedName>
        <fullName evidence="1">Uncharacterized protein</fullName>
    </submittedName>
</protein>
<evidence type="ECO:0000313" key="1">
    <source>
        <dbReference type="EMBL" id="MBB5628614.1"/>
    </source>
</evidence>
<dbReference type="EMBL" id="JACHBR010000001">
    <property type="protein sequence ID" value="MBB5628614.1"/>
    <property type="molecule type" value="Genomic_DNA"/>
</dbReference>
<reference evidence="1 2" key="1">
    <citation type="submission" date="2020-08" db="EMBL/GenBank/DDBJ databases">
        <title>Sequencing the genomes of 1000 actinobacteria strains.</title>
        <authorList>
            <person name="Klenk H.-P."/>
        </authorList>
    </citation>
    <scope>NUCLEOTIDE SEQUENCE [LARGE SCALE GENOMIC DNA]</scope>
    <source>
        <strain evidence="1 2">DSM 45790</strain>
    </source>
</reference>
<dbReference type="Proteomes" id="UP000588112">
    <property type="component" value="Unassembled WGS sequence"/>
</dbReference>
<accession>A0A7W9DRY0</accession>
<name>A0A7W9DRY0_9ACTN</name>
<evidence type="ECO:0000313" key="2">
    <source>
        <dbReference type="Proteomes" id="UP000588112"/>
    </source>
</evidence>
<organism evidence="1 2">
    <name type="scientific">Sphaerisporangium krabiense</name>
    <dbReference type="NCBI Taxonomy" id="763782"/>
    <lineage>
        <taxon>Bacteria</taxon>
        <taxon>Bacillati</taxon>
        <taxon>Actinomycetota</taxon>
        <taxon>Actinomycetes</taxon>
        <taxon>Streptosporangiales</taxon>
        <taxon>Streptosporangiaceae</taxon>
        <taxon>Sphaerisporangium</taxon>
    </lineage>
</organism>